<dbReference type="Gene3D" id="3.30.70.1550">
    <property type="entry name" value="Archaeal tRNA CCA-adding enzyme catalytic domain"/>
    <property type="match status" value="1"/>
</dbReference>
<evidence type="ECO:0000313" key="15">
    <source>
        <dbReference type="Proteomes" id="UP000001137"/>
    </source>
</evidence>
<feature type="binding site" evidence="10">
    <location>
        <position position="54"/>
    </location>
    <ligand>
        <name>ATP</name>
        <dbReference type="ChEBI" id="CHEBI:30616"/>
    </ligand>
</feature>
<sequence length="455" mass="50846">MPNVEDIVKEALRIVTPSQSEVKVINDTASEVMHILEGMLHKLGLEAEVTLQGSIAHGTWLPGDRDIDVFLIFPHNEKYINLVKSGELVRSLAAAISEMGISWVMNYAQHPYLTLTYNGFNIDVVPCIRIRPGEKPVTAADRTPLHTLYLRGRLSGLEDDVRLLKLMMKRINVYGAEVKVQGFSGYLTELITLAYGGFINTLKAASRWIPFKVKIILEPSKQVNFNAPLVVIDPVDPGRNAAAAVSLDSMAIFIAASRRFLKKPSMVFFTNSAQSPSESLTLTTPTLILYGEYPKGYVEDIIWGQLRRIASTIWSTVSSSGFKPIDIGLYTPQDNYIVVMLTVEEPELPEYEIHMGPPVWTDEAEAFIEKYLNASNVVGPFIRNGRWFVIRPRRIKSIKEAVAKSLKTVRGSVVKDSLLKGRVVLLRDASQVNELPVELRGIALTFMGKRPHWLT</sequence>
<comment type="caution">
    <text evidence="10">Lacks conserved residue(s) required for the propagation of feature annotation.</text>
</comment>
<dbReference type="GO" id="GO:0000049">
    <property type="term" value="F:tRNA binding"/>
    <property type="evidence" value="ECO:0007669"/>
    <property type="project" value="UniProtKB-UniRule"/>
</dbReference>
<feature type="binding site" evidence="10">
    <location>
        <position position="146"/>
    </location>
    <ligand>
        <name>ATP</name>
        <dbReference type="ChEBI" id="CHEBI:30616"/>
    </ligand>
</feature>
<comment type="cofactor">
    <cofactor evidence="10">
        <name>Mg(2+)</name>
        <dbReference type="ChEBI" id="CHEBI:18420"/>
    </cofactor>
</comment>
<dbReference type="InterPro" id="IPR008229">
    <property type="entry name" value="CCA-adding_arc"/>
</dbReference>
<evidence type="ECO:0000259" key="13">
    <source>
        <dbReference type="Pfam" id="PF21133"/>
    </source>
</evidence>
<feature type="binding site" evidence="10">
    <location>
        <position position="146"/>
    </location>
    <ligand>
        <name>CTP</name>
        <dbReference type="ChEBI" id="CHEBI:37563"/>
    </ligand>
</feature>
<dbReference type="CDD" id="cd05400">
    <property type="entry name" value="NT_2-5OAS_ClassI-CCAase"/>
    <property type="match status" value="1"/>
</dbReference>
<evidence type="ECO:0000256" key="8">
    <source>
        <dbReference type="ARBA" id="ARBA00022842"/>
    </source>
</evidence>
<comment type="miscellaneous">
    <text evidence="10">A single active site specifically recognizes both ATP and CTP and is responsible for their addition.</text>
</comment>
<dbReference type="InterPro" id="IPR043519">
    <property type="entry name" value="NT_sf"/>
</dbReference>
<evidence type="ECO:0000259" key="12">
    <source>
        <dbReference type="Pfam" id="PF09249"/>
    </source>
</evidence>
<keyword evidence="3 10" id="KW-0548">Nucleotidyltransferase</keyword>
<feature type="binding site" evidence="10">
    <location>
        <position position="123"/>
    </location>
    <ligand>
        <name>Mg(2+)</name>
        <dbReference type="ChEBI" id="CHEBI:18420"/>
    </ligand>
</feature>
<dbReference type="PANTHER" id="PTHR39643">
    <property type="entry name" value="CCA-ADDING ENZYME"/>
    <property type="match status" value="1"/>
</dbReference>
<comment type="catalytic activity">
    <reaction evidence="10">
        <text>a tRNA with a 3' CCA end + 2 CTP + ATP = a tRNA with a 3' CCACCA end + 3 diphosphate</text>
        <dbReference type="Rhea" id="RHEA:76235"/>
        <dbReference type="Rhea" id="RHEA-COMP:10468"/>
        <dbReference type="Rhea" id="RHEA-COMP:18655"/>
        <dbReference type="ChEBI" id="CHEBI:30616"/>
        <dbReference type="ChEBI" id="CHEBI:33019"/>
        <dbReference type="ChEBI" id="CHEBI:37563"/>
        <dbReference type="ChEBI" id="CHEBI:83071"/>
        <dbReference type="ChEBI" id="CHEBI:195187"/>
    </reaction>
</comment>
<dbReference type="NCBIfam" id="TIGR03671">
    <property type="entry name" value="cca_archaeal"/>
    <property type="match status" value="1"/>
</dbReference>
<dbReference type="InterPro" id="IPR002934">
    <property type="entry name" value="Polymerase_NTP_transf_dom"/>
</dbReference>
<dbReference type="RefSeq" id="WP_012186048.1">
    <property type="nucleotide sequence ID" value="NC_009954.1"/>
</dbReference>
<proteinExistence type="inferred from homology"/>
<feature type="binding site" evidence="10">
    <location>
        <position position="174"/>
    </location>
    <ligand>
        <name>CTP</name>
        <dbReference type="ChEBI" id="CHEBI:37563"/>
    </ligand>
</feature>
<dbReference type="Proteomes" id="UP000001137">
    <property type="component" value="Chromosome"/>
</dbReference>
<dbReference type="Gene3D" id="3.30.460.10">
    <property type="entry name" value="Beta Polymerase, domain 2"/>
    <property type="match status" value="1"/>
</dbReference>
<evidence type="ECO:0000256" key="5">
    <source>
        <dbReference type="ARBA" id="ARBA00022741"/>
    </source>
</evidence>
<gene>
    <name evidence="10" type="primary">cca</name>
    <name evidence="14" type="ordered locus">Cmaq_0998</name>
</gene>
<dbReference type="GeneID" id="5710211"/>
<reference evidence="14 15" key="1">
    <citation type="submission" date="2007-10" db="EMBL/GenBank/DDBJ databases">
        <title>Complete sequence of Caldivirga maquilingensis IC-167.</title>
        <authorList>
            <consortium name="US DOE Joint Genome Institute"/>
            <person name="Copeland A."/>
            <person name="Lucas S."/>
            <person name="Lapidus A."/>
            <person name="Barry K."/>
            <person name="Glavina del Rio T."/>
            <person name="Dalin E."/>
            <person name="Tice H."/>
            <person name="Pitluck S."/>
            <person name="Saunders E."/>
            <person name="Brettin T."/>
            <person name="Bruce D."/>
            <person name="Detter J.C."/>
            <person name="Han C."/>
            <person name="Schmutz J."/>
            <person name="Larimer F."/>
            <person name="Land M."/>
            <person name="Hauser L."/>
            <person name="Kyrpides N."/>
            <person name="Ivanova N."/>
            <person name="Biddle J.F."/>
            <person name="Zhang Z."/>
            <person name="Fitz-Gibbon S.T."/>
            <person name="Lowe T.M."/>
            <person name="Saltikov C."/>
            <person name="House C.H."/>
            <person name="Richardson P."/>
        </authorList>
    </citation>
    <scope>NUCLEOTIDE SEQUENCE [LARGE SCALE GENOMIC DNA]</scope>
    <source>
        <strain evidence="15">ATCC 700844 / DSM 13496 / JCM 10307 / IC-167</strain>
    </source>
</reference>
<evidence type="ECO:0000256" key="10">
    <source>
        <dbReference type="HAMAP-Rule" id="MF_01264"/>
    </source>
</evidence>
<dbReference type="InterPro" id="IPR015329">
    <property type="entry name" value="tRNA_NucTransf2"/>
</dbReference>
<feature type="binding site" evidence="10">
    <location>
        <position position="54"/>
    </location>
    <ligand>
        <name>CTP</name>
        <dbReference type="ChEBI" id="CHEBI:37563"/>
    </ligand>
</feature>
<evidence type="ECO:0000256" key="2">
    <source>
        <dbReference type="ARBA" id="ARBA00022694"/>
    </source>
</evidence>
<evidence type="ECO:0000256" key="4">
    <source>
        <dbReference type="ARBA" id="ARBA00022723"/>
    </source>
</evidence>
<dbReference type="InterPro" id="IPR042090">
    <property type="entry name" value="CCA_tRNA_nucleotrans_2"/>
</dbReference>
<dbReference type="PANTHER" id="PTHR39643:SF1">
    <property type="entry name" value="CCA-ADDING ENZYME"/>
    <property type="match status" value="1"/>
</dbReference>
<accession>A8MDH3</accession>
<evidence type="ECO:0000256" key="3">
    <source>
        <dbReference type="ARBA" id="ARBA00022695"/>
    </source>
</evidence>
<evidence type="ECO:0000256" key="9">
    <source>
        <dbReference type="ARBA" id="ARBA00022884"/>
    </source>
</evidence>
<keyword evidence="1 10" id="KW-0808">Transferase</keyword>
<dbReference type="eggNOG" id="arCOG04249">
    <property type="taxonomic scope" value="Archaea"/>
</dbReference>
<dbReference type="Pfam" id="PF01909">
    <property type="entry name" value="NTP_transf_2"/>
    <property type="match status" value="1"/>
</dbReference>
<evidence type="ECO:0000256" key="7">
    <source>
        <dbReference type="ARBA" id="ARBA00022840"/>
    </source>
</evidence>
<keyword evidence="8 10" id="KW-0460">Magnesium</keyword>
<keyword evidence="9 10" id="KW-0694">RNA-binding</keyword>
<dbReference type="EC" id="2.7.7.72" evidence="10"/>
<keyword evidence="5 10" id="KW-0547">Nucleotide-binding</keyword>
<evidence type="ECO:0000313" key="14">
    <source>
        <dbReference type="EMBL" id="ABW01829.1"/>
    </source>
</evidence>
<dbReference type="HAMAP" id="MF_01264">
    <property type="entry name" value="CCA_arch"/>
    <property type="match status" value="1"/>
</dbReference>
<feature type="binding site" evidence="10">
    <location>
        <position position="174"/>
    </location>
    <ligand>
        <name>ATP</name>
        <dbReference type="ChEBI" id="CHEBI:30616"/>
    </ligand>
</feature>
<feature type="domain" description="tRNA nucleotidyltransferase substrate binding" evidence="12">
    <location>
        <begin position="159"/>
        <end position="270"/>
    </location>
</feature>
<dbReference type="EMBL" id="CP000852">
    <property type="protein sequence ID" value="ABW01829.1"/>
    <property type="molecule type" value="Genomic_DNA"/>
</dbReference>
<evidence type="ECO:0000259" key="11">
    <source>
        <dbReference type="Pfam" id="PF01909"/>
    </source>
</evidence>
<feature type="binding site" evidence="10">
    <location>
        <position position="66"/>
    </location>
    <ligand>
        <name>Mg(2+)</name>
        <dbReference type="ChEBI" id="CHEBI:18420"/>
    </ligand>
</feature>
<comment type="catalytic activity">
    <reaction evidence="10">
        <text>a tRNA precursor + 2 CTP + ATP = a tRNA with a 3' CCA end + 3 diphosphate</text>
        <dbReference type="Rhea" id="RHEA:14433"/>
        <dbReference type="Rhea" id="RHEA-COMP:10465"/>
        <dbReference type="Rhea" id="RHEA-COMP:10468"/>
        <dbReference type="ChEBI" id="CHEBI:30616"/>
        <dbReference type="ChEBI" id="CHEBI:33019"/>
        <dbReference type="ChEBI" id="CHEBI:37563"/>
        <dbReference type="ChEBI" id="CHEBI:74896"/>
        <dbReference type="ChEBI" id="CHEBI:83071"/>
        <dbReference type="EC" id="2.7.7.72"/>
    </reaction>
</comment>
<name>A8MDH3_CALMQ</name>
<feature type="domain" description="CCA-adding enzyme C-terminal" evidence="13">
    <location>
        <begin position="297"/>
        <end position="423"/>
    </location>
</feature>
<dbReference type="OrthoDB" id="7378at2157"/>
<dbReference type="AlphaFoldDB" id="A8MDH3"/>
<dbReference type="Pfam" id="PF21133">
    <property type="entry name" value="CAA_C"/>
    <property type="match status" value="1"/>
</dbReference>
<dbReference type="Gene3D" id="3.30.70.590">
    <property type="entry name" value="Poly(A) polymerase predicted RNA binding domain"/>
    <property type="match status" value="1"/>
</dbReference>
<dbReference type="Pfam" id="PF09249">
    <property type="entry name" value="tRNA_NucTransf2"/>
    <property type="match status" value="1"/>
</dbReference>
<feature type="binding site" evidence="10">
    <location>
        <position position="165"/>
    </location>
    <ligand>
        <name>CTP</name>
        <dbReference type="ChEBI" id="CHEBI:37563"/>
    </ligand>
</feature>
<organism evidence="14 15">
    <name type="scientific">Caldivirga maquilingensis (strain ATCC 700844 / DSM 13496 / JCM 10307 / IC-167)</name>
    <dbReference type="NCBI Taxonomy" id="397948"/>
    <lineage>
        <taxon>Archaea</taxon>
        <taxon>Thermoproteota</taxon>
        <taxon>Thermoprotei</taxon>
        <taxon>Thermoproteales</taxon>
        <taxon>Thermoproteaceae</taxon>
        <taxon>Caldivirga</taxon>
    </lineage>
</organism>
<dbReference type="KEGG" id="cma:Cmaq_0998"/>
<comment type="subunit">
    <text evidence="10">Homodimer.</text>
</comment>
<evidence type="ECO:0000256" key="6">
    <source>
        <dbReference type="ARBA" id="ARBA00022800"/>
    </source>
</evidence>
<dbReference type="SUPFAM" id="SSF55003">
    <property type="entry name" value="PAP/Archaeal CCA-adding enzyme, C-terminal domain"/>
    <property type="match status" value="1"/>
</dbReference>
<dbReference type="GO" id="GO:0042245">
    <property type="term" value="P:RNA repair"/>
    <property type="evidence" value="ECO:0007669"/>
    <property type="project" value="UniProtKB-KW"/>
</dbReference>
<keyword evidence="4 10" id="KW-0479">Metal-binding</keyword>
<keyword evidence="15" id="KW-1185">Reference proteome</keyword>
<dbReference type="GO" id="GO:0004810">
    <property type="term" value="F:CCA tRNA nucleotidyltransferase activity"/>
    <property type="evidence" value="ECO:0007669"/>
    <property type="project" value="UniProtKB-UniRule"/>
</dbReference>
<dbReference type="Gene3D" id="1.10.1410.30">
    <property type="entry name" value="CCA tRNA nucleotidyltransferase, domain 2"/>
    <property type="match status" value="1"/>
</dbReference>
<keyword evidence="2 10" id="KW-0819">tRNA processing</keyword>
<comment type="function">
    <text evidence="10">Catalyzes the addition and repair of the essential 3'-terminal CCA sequence in tRNAs without using a nucleic acid template. Adds these three nucleotides in the order of C, C, and A to the tRNA nucleotide-73, using CTP and ATP as substrates and producing inorganic pyrophosphate. tRNA 3'-terminal CCA addition is required both for tRNA processing and repair. Also involved in tRNA surveillance by mediating tandem CCA addition to generate a CCACCA at the 3' terminus of unstable tRNAs. While stable tRNAs receive only 3'-terminal CCA, unstable tRNAs are marked with CCACCA and rapidly degraded.</text>
</comment>
<dbReference type="GO" id="GO:0001680">
    <property type="term" value="P:tRNA 3'-terminal CCA addition"/>
    <property type="evidence" value="ECO:0007669"/>
    <property type="project" value="UniProtKB-UniRule"/>
</dbReference>
<keyword evidence="6 10" id="KW-0692">RNA repair</keyword>
<dbReference type="GO" id="GO:0005524">
    <property type="term" value="F:ATP binding"/>
    <property type="evidence" value="ECO:0007669"/>
    <property type="project" value="UniProtKB-UniRule"/>
</dbReference>
<dbReference type="InterPro" id="IPR011068">
    <property type="entry name" value="NuclTrfase_I-like_C"/>
</dbReference>
<dbReference type="InterPro" id="IPR006116">
    <property type="entry name" value="NT_2-5OAS_ClassI-CCAase"/>
</dbReference>
<dbReference type="GO" id="GO:0000287">
    <property type="term" value="F:magnesium ion binding"/>
    <property type="evidence" value="ECO:0007669"/>
    <property type="project" value="UniProtKB-UniRule"/>
</dbReference>
<dbReference type="InterPro" id="IPR048833">
    <property type="entry name" value="CAA_C"/>
</dbReference>
<comment type="similarity">
    <text evidence="10">Belongs to the tRNA nucleotidyltransferase/poly(A) polymerase family. Archaeal CCA-adding enzyme subfamily.</text>
</comment>
<dbReference type="HOGENOM" id="CLU_044679_1_0_2"/>
<dbReference type="GO" id="GO:0160016">
    <property type="term" value="F:CCACCA tRNA nucleotidyltransferase activity"/>
    <property type="evidence" value="ECO:0007669"/>
    <property type="project" value="RHEA"/>
</dbReference>
<dbReference type="SUPFAM" id="SSF81631">
    <property type="entry name" value="PAP/OAS1 substrate-binding domain"/>
    <property type="match status" value="1"/>
</dbReference>
<dbReference type="PIRSF" id="PIRSF005335">
    <property type="entry name" value="CCA_arch"/>
    <property type="match status" value="1"/>
</dbReference>
<dbReference type="STRING" id="397948.Cmaq_0998"/>
<dbReference type="SUPFAM" id="SSF81301">
    <property type="entry name" value="Nucleotidyltransferase"/>
    <property type="match status" value="1"/>
</dbReference>
<keyword evidence="7 10" id="KW-0067">ATP-binding</keyword>
<feature type="binding site" evidence="10">
    <location>
        <position position="165"/>
    </location>
    <ligand>
        <name>ATP</name>
        <dbReference type="ChEBI" id="CHEBI:30616"/>
    </ligand>
</feature>
<feature type="binding site" evidence="10">
    <location>
        <position position="68"/>
    </location>
    <ligand>
        <name>Mg(2+)</name>
        <dbReference type="ChEBI" id="CHEBI:18420"/>
    </ligand>
</feature>
<feature type="domain" description="Polymerase nucleotidyl transferase" evidence="11">
    <location>
        <begin position="35"/>
        <end position="145"/>
    </location>
</feature>
<protein>
    <recommendedName>
        <fullName evidence="10">CCA-adding enzyme</fullName>
        <ecNumber evidence="10">2.7.7.72</ecNumber>
    </recommendedName>
    <alternativeName>
        <fullName evidence="10">CCA tRNA nucleotidyltransferase</fullName>
    </alternativeName>
    <alternativeName>
        <fullName evidence="10">tRNA CCA-pyrophosphorylase</fullName>
    </alternativeName>
    <alternativeName>
        <fullName evidence="10">tRNA adenylyl-/cytidylyl- transferase</fullName>
    </alternativeName>
    <alternativeName>
        <fullName evidence="10">tRNA nucleotidyltransferase</fullName>
    </alternativeName>
    <alternativeName>
        <fullName evidence="10">tRNA-NT</fullName>
    </alternativeName>
</protein>
<evidence type="ECO:0000256" key="1">
    <source>
        <dbReference type="ARBA" id="ARBA00022679"/>
    </source>
</evidence>